<dbReference type="PANTHER" id="PTHR42943">
    <property type="entry name" value="GLUTATHIONE S-TRANSFERASE KAPPA"/>
    <property type="match status" value="1"/>
</dbReference>
<gene>
    <name evidence="2" type="ORF">METZ01_LOCUS228242</name>
</gene>
<dbReference type="GO" id="GO:0004602">
    <property type="term" value="F:glutathione peroxidase activity"/>
    <property type="evidence" value="ECO:0007669"/>
    <property type="project" value="TreeGrafter"/>
</dbReference>
<name>A0A382GJU2_9ZZZZ</name>
<dbReference type="GO" id="GO:0005777">
    <property type="term" value="C:peroxisome"/>
    <property type="evidence" value="ECO:0007669"/>
    <property type="project" value="TreeGrafter"/>
</dbReference>
<dbReference type="InterPro" id="IPR014440">
    <property type="entry name" value="HCCAis_GSTk"/>
</dbReference>
<reference evidence="2" key="1">
    <citation type="submission" date="2018-05" db="EMBL/GenBank/DDBJ databases">
        <authorList>
            <person name="Lanie J.A."/>
            <person name="Ng W.-L."/>
            <person name="Kazmierczak K.M."/>
            <person name="Andrzejewski T.M."/>
            <person name="Davidsen T.M."/>
            <person name="Wayne K.J."/>
            <person name="Tettelin H."/>
            <person name="Glass J.I."/>
            <person name="Rusch D."/>
            <person name="Podicherti R."/>
            <person name="Tsui H.-C.T."/>
            <person name="Winkler M.E."/>
        </authorList>
    </citation>
    <scope>NUCLEOTIDE SEQUENCE</scope>
</reference>
<dbReference type="AlphaFoldDB" id="A0A382GJU2"/>
<evidence type="ECO:0000259" key="1">
    <source>
        <dbReference type="Pfam" id="PF01323"/>
    </source>
</evidence>
<dbReference type="CDD" id="cd03022">
    <property type="entry name" value="DsbA_HCCA_Iso"/>
    <property type="match status" value="1"/>
</dbReference>
<dbReference type="GO" id="GO:0018845">
    <property type="term" value="F:2-hydroxychromene-2-carboxylate isomerase activity"/>
    <property type="evidence" value="ECO:0007669"/>
    <property type="project" value="InterPro"/>
</dbReference>
<dbReference type="InterPro" id="IPR036249">
    <property type="entry name" value="Thioredoxin-like_sf"/>
</dbReference>
<feature type="domain" description="DSBA-like thioredoxin" evidence="1">
    <location>
        <begin position="6"/>
        <end position="193"/>
    </location>
</feature>
<dbReference type="Gene3D" id="3.40.30.10">
    <property type="entry name" value="Glutaredoxin"/>
    <property type="match status" value="1"/>
</dbReference>
<organism evidence="2">
    <name type="scientific">marine metagenome</name>
    <dbReference type="NCBI Taxonomy" id="408172"/>
    <lineage>
        <taxon>unclassified sequences</taxon>
        <taxon>metagenomes</taxon>
        <taxon>ecological metagenomes</taxon>
    </lineage>
</organism>
<dbReference type="GO" id="GO:1901170">
    <property type="term" value="P:naphthalene catabolic process"/>
    <property type="evidence" value="ECO:0007669"/>
    <property type="project" value="InterPro"/>
</dbReference>
<dbReference type="GO" id="GO:0006749">
    <property type="term" value="P:glutathione metabolic process"/>
    <property type="evidence" value="ECO:0007669"/>
    <property type="project" value="TreeGrafter"/>
</dbReference>
<dbReference type="SUPFAM" id="SSF52833">
    <property type="entry name" value="Thioredoxin-like"/>
    <property type="match status" value="1"/>
</dbReference>
<evidence type="ECO:0000313" key="2">
    <source>
        <dbReference type="EMBL" id="SVB75388.1"/>
    </source>
</evidence>
<sequence>MPSKPIHFYFDFISPYAYFAWRNLPSLAEKYNRPIDAHPVVFGKLLDKWGQLGPAEILPKRKWLHQYCLRYAALNGFEYNPPKCHPFNPLAALRMSLKEVSGIDQHRVIDTIFEAGWSRGEDLGDLPTLISLVEQQNIDGEYLSRQVSQPDVKKLLINETAMAIEKGVFGVPSIIIDGNLFWGNDQMEHIELLLAGNDPLDREKLNAQVARPRAIDRKAFKKLNTDK</sequence>
<accession>A0A382GJU2</accession>
<dbReference type="EMBL" id="UINC01055934">
    <property type="protein sequence ID" value="SVB75388.1"/>
    <property type="molecule type" value="Genomic_DNA"/>
</dbReference>
<dbReference type="Pfam" id="PF01323">
    <property type="entry name" value="DSBA"/>
    <property type="match status" value="1"/>
</dbReference>
<dbReference type="InterPro" id="IPR051924">
    <property type="entry name" value="GST_Kappa/NadH"/>
</dbReference>
<proteinExistence type="predicted"/>
<dbReference type="GO" id="GO:0004364">
    <property type="term" value="F:glutathione transferase activity"/>
    <property type="evidence" value="ECO:0007669"/>
    <property type="project" value="TreeGrafter"/>
</dbReference>
<dbReference type="PANTHER" id="PTHR42943:SF2">
    <property type="entry name" value="GLUTATHIONE S-TRANSFERASE KAPPA 1"/>
    <property type="match status" value="1"/>
</dbReference>
<dbReference type="InterPro" id="IPR044087">
    <property type="entry name" value="NahD-like"/>
</dbReference>
<dbReference type="InterPro" id="IPR001853">
    <property type="entry name" value="DSBA-like_thioredoxin_dom"/>
</dbReference>
<dbReference type="GO" id="GO:0005739">
    <property type="term" value="C:mitochondrion"/>
    <property type="evidence" value="ECO:0007669"/>
    <property type="project" value="TreeGrafter"/>
</dbReference>
<protein>
    <recommendedName>
        <fullName evidence="1">DSBA-like thioredoxin domain-containing protein</fullName>
    </recommendedName>
</protein>
<dbReference type="PIRSF" id="PIRSF006386">
    <property type="entry name" value="HCCAis_GSTk"/>
    <property type="match status" value="1"/>
</dbReference>